<dbReference type="OrthoDB" id="600887at2"/>
<dbReference type="NCBIfam" id="TIGR04056">
    <property type="entry name" value="OMP_RagA_SusC"/>
    <property type="match status" value="1"/>
</dbReference>
<dbReference type="InterPro" id="IPR008969">
    <property type="entry name" value="CarboxyPept-like_regulatory"/>
</dbReference>
<dbReference type="GO" id="GO:0044718">
    <property type="term" value="P:siderophore transmembrane transport"/>
    <property type="evidence" value="ECO:0007669"/>
    <property type="project" value="TreeGrafter"/>
</dbReference>
<dbReference type="InterPro" id="IPR012910">
    <property type="entry name" value="Plug_dom"/>
</dbReference>
<comment type="similarity">
    <text evidence="2">Belongs to the TonB-dependent receptor family.</text>
</comment>
<dbReference type="NCBIfam" id="TIGR04057">
    <property type="entry name" value="SusC_RagA_signa"/>
    <property type="match status" value="1"/>
</dbReference>
<dbReference type="PANTHER" id="PTHR30069">
    <property type="entry name" value="TONB-DEPENDENT OUTER MEMBRANE RECEPTOR"/>
    <property type="match status" value="1"/>
</dbReference>
<dbReference type="PANTHER" id="PTHR30069:SF29">
    <property type="entry name" value="HEMOGLOBIN AND HEMOGLOBIN-HAPTOGLOBIN-BINDING PROTEIN 1-RELATED"/>
    <property type="match status" value="1"/>
</dbReference>
<dbReference type="InterPro" id="IPR037066">
    <property type="entry name" value="Plug_dom_sf"/>
</dbReference>
<protein>
    <submittedName>
        <fullName evidence="5">TonB-dependent receptor</fullName>
    </submittedName>
</protein>
<feature type="signal peptide" evidence="3">
    <location>
        <begin position="1"/>
        <end position="30"/>
    </location>
</feature>
<dbReference type="Pfam" id="PF07715">
    <property type="entry name" value="Plug"/>
    <property type="match status" value="1"/>
</dbReference>
<gene>
    <name evidence="5" type="ORF">DPV69_05495</name>
</gene>
<dbReference type="Proteomes" id="UP000284120">
    <property type="component" value="Unassembled WGS sequence"/>
</dbReference>
<keyword evidence="2" id="KW-0812">Transmembrane</keyword>
<keyword evidence="6" id="KW-1185">Reference proteome</keyword>
<organism evidence="5 6">
    <name type="scientific">Pedobacter chitinilyticus</name>
    <dbReference type="NCBI Taxonomy" id="2233776"/>
    <lineage>
        <taxon>Bacteria</taxon>
        <taxon>Pseudomonadati</taxon>
        <taxon>Bacteroidota</taxon>
        <taxon>Sphingobacteriia</taxon>
        <taxon>Sphingobacteriales</taxon>
        <taxon>Sphingobacteriaceae</taxon>
        <taxon>Pedobacter</taxon>
    </lineage>
</organism>
<evidence type="ECO:0000256" key="3">
    <source>
        <dbReference type="SAM" id="SignalP"/>
    </source>
</evidence>
<dbReference type="InterPro" id="IPR023997">
    <property type="entry name" value="TonB-dep_OMP_SusC/RagA_CS"/>
</dbReference>
<evidence type="ECO:0000256" key="1">
    <source>
        <dbReference type="ARBA" id="ARBA00022729"/>
    </source>
</evidence>
<keyword evidence="2" id="KW-0813">Transport</keyword>
<feature type="domain" description="TonB-dependent receptor plug" evidence="4">
    <location>
        <begin position="161"/>
        <end position="254"/>
    </location>
</feature>
<keyword evidence="2" id="KW-0998">Cell outer membrane</keyword>
<evidence type="ECO:0000259" key="4">
    <source>
        <dbReference type="Pfam" id="PF07715"/>
    </source>
</evidence>
<dbReference type="GO" id="GO:0009279">
    <property type="term" value="C:cell outer membrane"/>
    <property type="evidence" value="ECO:0007669"/>
    <property type="project" value="UniProtKB-SubCell"/>
</dbReference>
<evidence type="ECO:0000256" key="2">
    <source>
        <dbReference type="PROSITE-ProRule" id="PRU01360"/>
    </source>
</evidence>
<keyword evidence="5" id="KW-0675">Receptor</keyword>
<comment type="caution">
    <text evidence="5">The sequence shown here is derived from an EMBL/GenBank/DDBJ whole genome shotgun (WGS) entry which is preliminary data.</text>
</comment>
<dbReference type="SUPFAM" id="SSF56935">
    <property type="entry name" value="Porins"/>
    <property type="match status" value="1"/>
</dbReference>
<accession>A0A451GD61</accession>
<sequence>MKCKFLKARGMLKSQYFLLLCAIYPAMSHARGKAYEEFDKGGHSAYRKDAFLKTKLFQRTVVGFVKDEEGMPLPGVEVRNLKTSEVTVTNGEGKFQIKASETDRIQFRLIGFGTVEVAPKEAASVVLKSETSKLNEVVVVGYGVQKKGNIIGAVASAKFDETVSSRGLSNASSALQGLLPGLAVNQNSGMAGNNAAELMIRGLGTVNNASPLIVVDGMPDVSLNRVNVNDIESVTVLKDAASSAVYGSRAANGVVLITTKSGKRNSKPTISFNSNVSLVSPTENVNFVNNYAKALTATQVAQSATTLPSAFQFKNGTIDQWLAMSMIDPKRYPNTDWWDVILRDGLSQNYNVAVNGGSENNNYYLSVGALDERGIQIENNFKRYNAAFNFDTKITESISSGIRFSGNWSQYKYNYSEGMTANSANGLDLFTAPAGILPYDPITGYYGGAMAYNESSQSTNAYADYMVRNRNNMSQKQAYLNGYVDWKPIKGLVAHVDYSLNYNNRFDTRGDIPTQAYNFQTDSFGPRIYVGANEPIYNVDRENFKTQLNAKLSYERTFGTSHTVSAMVNYSEEFWKDRSLSASRGNRINPYIFEIDGALPDVQTTGGNSETEGLRSYIGRLFYSFKDRYILEGTFRADGSSKFLPGDRYGYFPAGAFGWRFSEEPFIKPFLNKIKINSAKLRVSYGSLGNNSGVGRYEQQELLTASHYYLDAAAVIGLTNKKFINYNLTWEKTNVFNVGFDVSMFNNKLLVELDYYDRLTKGMNRPSDLSIHLSGAYVAPRRNIGDMSNKGFEANVTWNDKKDDFQYMVNLNYSTNKNTLLSWSETLPKGSMFIDMPYNFVYAFESIGIAQTWEDVYKATPQGAAPGDILIKDVNGDGKIDANDRVAYPEYQLGRPGSNYALRGSASWKGFDIAVLLQGAFGRKEFWMNRINSPFLGTTNQAVTYEQLNQTWNLDNRGAEYPRLLPSTLGSTSTNNYLSTFWLQDLSYLRLKNVQLGYTFRNNIIKKVGFGKIRAYVSADNLVTFTGFKGLDPEKNTYANDSYPITKTFVFGLNFDF</sequence>
<name>A0A451GD61_9SPHI</name>
<evidence type="ECO:0000313" key="6">
    <source>
        <dbReference type="Proteomes" id="UP000284120"/>
    </source>
</evidence>
<dbReference type="Pfam" id="PF13715">
    <property type="entry name" value="CarbopepD_reg_2"/>
    <property type="match status" value="1"/>
</dbReference>
<keyword evidence="2" id="KW-1134">Transmembrane beta strand</keyword>
<dbReference type="EMBL" id="SAYW01000001">
    <property type="protein sequence ID" value="RWU10784.1"/>
    <property type="molecule type" value="Genomic_DNA"/>
</dbReference>
<dbReference type="GO" id="GO:0015344">
    <property type="term" value="F:siderophore uptake transmembrane transporter activity"/>
    <property type="evidence" value="ECO:0007669"/>
    <property type="project" value="TreeGrafter"/>
</dbReference>
<keyword evidence="1 3" id="KW-0732">Signal</keyword>
<keyword evidence="2" id="KW-0472">Membrane</keyword>
<dbReference type="InterPro" id="IPR023996">
    <property type="entry name" value="TonB-dep_OMP_SusC/RagA"/>
</dbReference>
<evidence type="ECO:0000313" key="5">
    <source>
        <dbReference type="EMBL" id="RWU10784.1"/>
    </source>
</evidence>
<dbReference type="Gene3D" id="2.170.130.10">
    <property type="entry name" value="TonB-dependent receptor, plug domain"/>
    <property type="match status" value="1"/>
</dbReference>
<proteinExistence type="inferred from homology"/>
<dbReference type="AlphaFoldDB" id="A0A451GD61"/>
<feature type="chain" id="PRO_5019270537" evidence="3">
    <location>
        <begin position="31"/>
        <end position="1057"/>
    </location>
</feature>
<dbReference type="RefSeq" id="WP_113646265.1">
    <property type="nucleotide sequence ID" value="NZ_QMHN01000001.1"/>
</dbReference>
<reference evidence="5 6" key="1">
    <citation type="submission" date="2018-06" db="EMBL/GenBank/DDBJ databases">
        <title>Pedobacter endophyticus sp. nov., an endophytic bacterium isolated from a leaf of Triticum aestivum.</title>
        <authorList>
            <person name="Zhang L."/>
        </authorList>
    </citation>
    <scope>NUCLEOTIDE SEQUENCE [LARGE SCALE GENOMIC DNA]</scope>
    <source>
        <strain evidence="5 6">CM134L-2</strain>
    </source>
</reference>
<comment type="subcellular location">
    <subcellularLocation>
        <location evidence="2">Cell outer membrane</location>
        <topology evidence="2">Multi-pass membrane protein</topology>
    </subcellularLocation>
</comment>
<dbReference type="PROSITE" id="PS52016">
    <property type="entry name" value="TONB_DEPENDENT_REC_3"/>
    <property type="match status" value="1"/>
</dbReference>
<dbReference type="InterPro" id="IPR039426">
    <property type="entry name" value="TonB-dep_rcpt-like"/>
</dbReference>
<dbReference type="SUPFAM" id="SSF49464">
    <property type="entry name" value="Carboxypeptidase regulatory domain-like"/>
    <property type="match status" value="1"/>
</dbReference>